<dbReference type="GO" id="GO:0005829">
    <property type="term" value="C:cytosol"/>
    <property type="evidence" value="ECO:0007669"/>
    <property type="project" value="TreeGrafter"/>
</dbReference>
<dbReference type="InterPro" id="IPR016162">
    <property type="entry name" value="Ald_DH_N"/>
</dbReference>
<reference evidence="6 7" key="1">
    <citation type="journal article" date="2014" name="Genome Announc.">
        <title>Draft genome sequences of eight enterohepatic helicobacter species isolated from both laboratory and wild rodents.</title>
        <authorList>
            <person name="Sheh A."/>
            <person name="Shen Z."/>
            <person name="Fox J.G."/>
        </authorList>
    </citation>
    <scope>NUCLEOTIDE SEQUENCE [LARGE SCALE GENOMIC DNA]</scope>
    <source>
        <strain evidence="6 7">ATCC 700114</strain>
    </source>
</reference>
<dbReference type="CDD" id="cd07103">
    <property type="entry name" value="ALDH_F5_SSADH_GabD"/>
    <property type="match status" value="1"/>
</dbReference>
<dbReference type="InterPro" id="IPR016163">
    <property type="entry name" value="Ald_DH_C"/>
</dbReference>
<proteinExistence type="inferred from homology"/>
<dbReference type="Gene3D" id="3.40.605.10">
    <property type="entry name" value="Aldehyde Dehydrogenase, Chain A, domain 1"/>
    <property type="match status" value="1"/>
</dbReference>
<dbReference type="InterPro" id="IPR016161">
    <property type="entry name" value="Ald_DH/histidinol_DH"/>
</dbReference>
<dbReference type="RefSeq" id="WP_034346372.1">
    <property type="nucleotide sequence ID" value="NZ_FZNG01000009.1"/>
</dbReference>
<dbReference type="GO" id="GO:0009450">
    <property type="term" value="P:gamma-aminobutyric acid catabolic process"/>
    <property type="evidence" value="ECO:0007669"/>
    <property type="project" value="InterPro"/>
</dbReference>
<evidence type="ECO:0000256" key="1">
    <source>
        <dbReference type="ARBA" id="ARBA00009986"/>
    </source>
</evidence>
<dbReference type="Pfam" id="PF00171">
    <property type="entry name" value="Aldedh"/>
    <property type="match status" value="1"/>
</dbReference>
<dbReference type="InterPro" id="IPR029510">
    <property type="entry name" value="Ald_DH_CS_GLU"/>
</dbReference>
<dbReference type="InterPro" id="IPR016160">
    <property type="entry name" value="Ald_DH_CS_CYS"/>
</dbReference>
<dbReference type="AlphaFoldDB" id="A0A4U8SEW2"/>
<dbReference type="Proteomes" id="UP000029878">
    <property type="component" value="Unassembled WGS sequence"/>
</dbReference>
<dbReference type="PANTHER" id="PTHR43353">
    <property type="entry name" value="SUCCINATE-SEMIALDEHYDE DEHYDROGENASE, MITOCHONDRIAL"/>
    <property type="match status" value="1"/>
</dbReference>
<organism evidence="6 7">
    <name type="scientific">Helicobacter trogontum</name>
    <dbReference type="NCBI Taxonomy" id="50960"/>
    <lineage>
        <taxon>Bacteria</taxon>
        <taxon>Pseudomonadati</taxon>
        <taxon>Campylobacterota</taxon>
        <taxon>Epsilonproteobacteria</taxon>
        <taxon>Campylobacterales</taxon>
        <taxon>Helicobacteraceae</taxon>
        <taxon>Helicobacter</taxon>
    </lineage>
</organism>
<evidence type="ECO:0000259" key="5">
    <source>
        <dbReference type="Pfam" id="PF00171"/>
    </source>
</evidence>
<dbReference type="GO" id="GO:0004777">
    <property type="term" value="F:succinate-semialdehyde dehydrogenase (NAD+) activity"/>
    <property type="evidence" value="ECO:0007669"/>
    <property type="project" value="TreeGrafter"/>
</dbReference>
<keyword evidence="2 4" id="KW-0560">Oxidoreductase</keyword>
<sequence>MSLNAQHLALLEHEFVSQSKKDGFIAVNNPATGEDLAFVYDVKEQELQDIIVKSQAAQKKWAALLAVERANILLKWYDLMLEHKQALAEILTQEMGKPLAEASGEIVYAANFIRWFAEECRRIDGDILQSAQQNQKLLVLKQPIGVCGAITPWNFPSAMITRKAAPALASGCSMIVKPATQTPLSAYALLVLAYKAGIPKDLLQVVTGKASMISKVLCESDIVRKITFTGSTEVGRTLMAQSANTIKKLSLELGGNAPFIVFDDANVDEAVKGMLASKFRNSGQTCVCANRIYVQSGIYDKVAQALKQEVEKLQVGNGLESGTTQGPLIDTKAVAKVEEHIADATSKGAKILSGGKAHAKGLSFFEPTILTGVTKDMAVAREETFGPLAPLFKFDTEEEVIAMANNTEFGLAAYLYTNNAARQWRVGEALEYGIVGINTGIISTEVAPFGGVKQSGLGREGSKYGIDDYLEIKYMCVNLGN</sequence>
<gene>
    <name evidence="6" type="ORF">LS81_001680</name>
</gene>
<evidence type="ECO:0000256" key="2">
    <source>
        <dbReference type="ARBA" id="ARBA00023002"/>
    </source>
</evidence>
<dbReference type="FunFam" id="3.40.605.10:FF:000005">
    <property type="entry name" value="Succinate-semialdehyde dehydrogenase I"/>
    <property type="match status" value="1"/>
</dbReference>
<dbReference type="InterPro" id="IPR015590">
    <property type="entry name" value="Aldehyde_DH_dom"/>
</dbReference>
<dbReference type="FunFam" id="3.40.309.10:FF:000004">
    <property type="entry name" value="Succinate-semialdehyde dehydrogenase I"/>
    <property type="match status" value="1"/>
</dbReference>
<dbReference type="InterPro" id="IPR050740">
    <property type="entry name" value="Aldehyde_DH_Superfamily"/>
</dbReference>
<dbReference type="Gene3D" id="3.40.309.10">
    <property type="entry name" value="Aldehyde Dehydrogenase, Chain A, domain 2"/>
    <property type="match status" value="1"/>
</dbReference>
<name>A0A4U8SEW2_9HELI</name>
<evidence type="ECO:0000256" key="3">
    <source>
        <dbReference type="PROSITE-ProRule" id="PRU10007"/>
    </source>
</evidence>
<dbReference type="InterPro" id="IPR010102">
    <property type="entry name" value="Succ_semiAld_DH"/>
</dbReference>
<dbReference type="PROSITE" id="PS00687">
    <property type="entry name" value="ALDEHYDE_DEHYDR_GLU"/>
    <property type="match status" value="1"/>
</dbReference>
<feature type="active site" evidence="3">
    <location>
        <position position="252"/>
    </location>
</feature>
<comment type="caution">
    <text evidence="6">The sequence shown here is derived from an EMBL/GenBank/DDBJ whole genome shotgun (WGS) entry which is preliminary data.</text>
</comment>
<evidence type="ECO:0000313" key="7">
    <source>
        <dbReference type="Proteomes" id="UP000029878"/>
    </source>
</evidence>
<dbReference type="FunFam" id="3.40.605.10:FF:000026">
    <property type="entry name" value="Aldehyde dehydrogenase, putative"/>
    <property type="match status" value="1"/>
</dbReference>
<protein>
    <submittedName>
        <fullName evidence="6">NAD-dependent succinate-semialdehyde dehydrogenase</fullName>
    </submittedName>
</protein>
<dbReference type="OrthoDB" id="9762913at2"/>
<dbReference type="PROSITE" id="PS00070">
    <property type="entry name" value="ALDEHYDE_DEHYDR_CYS"/>
    <property type="match status" value="1"/>
</dbReference>
<evidence type="ECO:0000313" key="6">
    <source>
        <dbReference type="EMBL" id="TLD84738.1"/>
    </source>
</evidence>
<comment type="similarity">
    <text evidence="1 4">Belongs to the aldehyde dehydrogenase family.</text>
</comment>
<feature type="domain" description="Aldehyde dehydrogenase" evidence="5">
    <location>
        <begin position="20"/>
        <end position="474"/>
    </location>
</feature>
<dbReference type="EMBL" id="JRPL02000002">
    <property type="protein sequence ID" value="TLD84738.1"/>
    <property type="molecule type" value="Genomic_DNA"/>
</dbReference>
<accession>A0A4U8SEW2</accession>
<dbReference type="NCBIfam" id="TIGR01780">
    <property type="entry name" value="SSADH"/>
    <property type="match status" value="1"/>
</dbReference>
<dbReference type="SUPFAM" id="SSF53720">
    <property type="entry name" value="ALDH-like"/>
    <property type="match status" value="1"/>
</dbReference>
<evidence type="ECO:0000256" key="4">
    <source>
        <dbReference type="RuleBase" id="RU003345"/>
    </source>
</evidence>
<dbReference type="PANTHER" id="PTHR43353:SF5">
    <property type="entry name" value="SUCCINATE-SEMIALDEHYDE DEHYDROGENASE, MITOCHONDRIAL"/>
    <property type="match status" value="1"/>
</dbReference>